<dbReference type="Proteomes" id="UP001142175">
    <property type="component" value="Unassembled WGS sequence"/>
</dbReference>
<accession>A0A9X2P2S7</accession>
<dbReference type="Pfam" id="PF04007">
    <property type="entry name" value="DUF354"/>
    <property type="match status" value="1"/>
</dbReference>
<dbReference type="RefSeq" id="WP_258422503.1">
    <property type="nucleotide sequence ID" value="NZ_JANSUY010000003.1"/>
</dbReference>
<comment type="caution">
    <text evidence="1">The sequence shown here is derived from an EMBL/GenBank/DDBJ whole genome shotgun (WGS) entry which is preliminary data.</text>
</comment>
<sequence>MKNILIDIKHPAQLNLFKNISKNLQGQGWNVIICYLDRGKLPKIIQKEYPSFECIKVGSSRGTKWSIFWDGNVVRTADFIKIIKEKKIDLCLAASSAPLALACLYCKVPLLQFYDDPERKGINKVNEILSTKLFFPPIIKKSSKIEWFNCLKEWSYLSPSYFKANPAVLDKFGLKPYGYVFVREVSNKSFNYYNQMDAIVCSISSQLDQNFPFLLSLEDKTIKDKFPSNWILLEEPIEDIHSLIYYSKLTVSSGDSMAREGSMLGVPSIYCGIREMKANQLLIDRGILEHYPLENAIAPINSSLQSETKAHLQDKIREDLLLEWDDMNTFMENKIKQYIK</sequence>
<dbReference type="InterPro" id="IPR007152">
    <property type="entry name" value="DUF354"/>
</dbReference>
<dbReference type="SUPFAM" id="SSF53756">
    <property type="entry name" value="UDP-Glycosyltransferase/glycogen phosphorylase"/>
    <property type="match status" value="1"/>
</dbReference>
<dbReference type="EMBL" id="JANSUY010000003">
    <property type="protein sequence ID" value="MCR9014621.1"/>
    <property type="molecule type" value="Genomic_DNA"/>
</dbReference>
<dbReference type="PANTHER" id="PTHR39662:SF1">
    <property type="entry name" value="DUF354 DOMAIN-CONTAINING PROTEIN"/>
    <property type="match status" value="1"/>
</dbReference>
<organism evidence="1 2">
    <name type="scientific">Aquiflexum gelatinilyticum</name>
    <dbReference type="NCBI Taxonomy" id="2961943"/>
    <lineage>
        <taxon>Bacteria</taxon>
        <taxon>Pseudomonadati</taxon>
        <taxon>Bacteroidota</taxon>
        <taxon>Cytophagia</taxon>
        <taxon>Cytophagales</taxon>
        <taxon>Cyclobacteriaceae</taxon>
        <taxon>Aquiflexum</taxon>
    </lineage>
</organism>
<dbReference type="AlphaFoldDB" id="A0A9X2P2S7"/>
<evidence type="ECO:0000313" key="2">
    <source>
        <dbReference type="Proteomes" id="UP001142175"/>
    </source>
</evidence>
<evidence type="ECO:0000313" key="1">
    <source>
        <dbReference type="EMBL" id="MCR9014621.1"/>
    </source>
</evidence>
<keyword evidence="2" id="KW-1185">Reference proteome</keyword>
<protein>
    <submittedName>
        <fullName evidence="1">DUF354 domain-containing protein</fullName>
    </submittedName>
</protein>
<name>A0A9X2P2S7_9BACT</name>
<dbReference type="PANTHER" id="PTHR39662">
    <property type="entry name" value="DUF354 DOMAIN-CONTAINING PROTEIN-RELATED"/>
    <property type="match status" value="1"/>
</dbReference>
<proteinExistence type="predicted"/>
<reference evidence="1" key="1">
    <citation type="submission" date="2022-08" db="EMBL/GenBank/DDBJ databases">
        <authorList>
            <person name="Zhang D."/>
        </authorList>
    </citation>
    <scope>NUCLEOTIDE SEQUENCE</scope>
    <source>
        <strain evidence="1">XJ19-11</strain>
    </source>
</reference>
<gene>
    <name evidence="1" type="ORF">NU887_06200</name>
</gene>